<dbReference type="Pfam" id="PF04568">
    <property type="entry name" value="IATP"/>
    <property type="match status" value="1"/>
</dbReference>
<gene>
    <name evidence="6" type="ORF">CcCBS67573_g06466</name>
</gene>
<organism evidence="6 7">
    <name type="scientific">Chytriomyces confervae</name>
    <dbReference type="NCBI Taxonomy" id="246404"/>
    <lineage>
        <taxon>Eukaryota</taxon>
        <taxon>Fungi</taxon>
        <taxon>Fungi incertae sedis</taxon>
        <taxon>Chytridiomycota</taxon>
        <taxon>Chytridiomycota incertae sedis</taxon>
        <taxon>Chytridiomycetes</taxon>
        <taxon>Chytridiales</taxon>
        <taxon>Chytriomycetaceae</taxon>
        <taxon>Chytriomyces</taxon>
    </lineage>
</organism>
<comment type="caution">
    <text evidence="6">The sequence shown here is derived from an EMBL/GenBank/DDBJ whole genome shotgun (WGS) entry which is preliminary data.</text>
</comment>
<dbReference type="EMBL" id="QEAP01000278">
    <property type="protein sequence ID" value="TPX70724.1"/>
    <property type="molecule type" value="Genomic_DNA"/>
</dbReference>
<protein>
    <recommendedName>
        <fullName evidence="4">ATPase inhibitor, mitochondrial</fullName>
    </recommendedName>
</protein>
<dbReference type="SUPFAM" id="SSF64602">
    <property type="entry name" value="F1 ATPase inhibitor, IF1, C-terminal domain"/>
    <property type="match status" value="1"/>
</dbReference>
<sequence>MLRSLSSSVTRNIPATRSAAMYSTSAFQKREAAAEDKFVHDHDAELISKLRKELALKNTEQAVAAAALDAAIDAAPKLSPIDALGATSAHHSTGFSKKEAAAEEQYFRNQDKEKLEKLKKH</sequence>
<dbReference type="GO" id="GO:0005739">
    <property type="term" value="C:mitochondrion"/>
    <property type="evidence" value="ECO:0007669"/>
    <property type="project" value="UniProtKB-SubCell"/>
</dbReference>
<evidence type="ECO:0000256" key="1">
    <source>
        <dbReference type="ARBA" id="ARBA00004173"/>
    </source>
</evidence>
<evidence type="ECO:0000256" key="2">
    <source>
        <dbReference type="ARBA" id="ARBA00010901"/>
    </source>
</evidence>
<evidence type="ECO:0000313" key="6">
    <source>
        <dbReference type="EMBL" id="TPX70724.1"/>
    </source>
</evidence>
<keyword evidence="3" id="KW-0496">Mitochondrion</keyword>
<name>A0A507F3M7_9FUNG</name>
<dbReference type="AlphaFoldDB" id="A0A507F3M7"/>
<dbReference type="Gene3D" id="1.20.5.500">
    <property type="entry name" value="Single helix bin"/>
    <property type="match status" value="2"/>
</dbReference>
<comment type="similarity">
    <text evidence="2 4">Belongs to the ATPase inhibitor family.</text>
</comment>
<dbReference type="OrthoDB" id="5532350at2759"/>
<reference evidence="6 7" key="1">
    <citation type="journal article" date="2019" name="Sci. Rep.">
        <title>Comparative genomics of chytrid fungi reveal insights into the obligate biotrophic and pathogenic lifestyle of Synchytrium endobioticum.</title>
        <authorList>
            <person name="van de Vossenberg B.T.L.H."/>
            <person name="Warris S."/>
            <person name="Nguyen H.D.T."/>
            <person name="van Gent-Pelzer M.P.E."/>
            <person name="Joly D.L."/>
            <person name="van de Geest H.C."/>
            <person name="Bonants P.J.M."/>
            <person name="Smith D.S."/>
            <person name="Levesque C.A."/>
            <person name="van der Lee T.A.J."/>
        </authorList>
    </citation>
    <scope>NUCLEOTIDE SEQUENCE [LARGE SCALE GENOMIC DNA]</scope>
    <source>
        <strain evidence="6 7">CBS 675.73</strain>
    </source>
</reference>
<proteinExistence type="inferred from homology"/>
<feature type="region of interest" description="Disordered" evidence="5">
    <location>
        <begin position="88"/>
        <end position="121"/>
    </location>
</feature>
<evidence type="ECO:0000256" key="5">
    <source>
        <dbReference type="SAM" id="MobiDB-lite"/>
    </source>
</evidence>
<dbReference type="InterPro" id="IPR007648">
    <property type="entry name" value="ATPase_inhibitor_mt"/>
</dbReference>
<comment type="subcellular location">
    <subcellularLocation>
        <location evidence="1">Mitochondrion</location>
    </subcellularLocation>
</comment>
<keyword evidence="7" id="KW-1185">Reference proteome</keyword>
<evidence type="ECO:0000313" key="7">
    <source>
        <dbReference type="Proteomes" id="UP000320333"/>
    </source>
</evidence>
<evidence type="ECO:0000256" key="4">
    <source>
        <dbReference type="RuleBase" id="RU368087"/>
    </source>
</evidence>
<dbReference type="Proteomes" id="UP000320333">
    <property type="component" value="Unassembled WGS sequence"/>
</dbReference>
<feature type="compositionally biased region" description="Basic and acidic residues" evidence="5">
    <location>
        <begin position="96"/>
        <end position="121"/>
    </location>
</feature>
<accession>A0A507F3M7</accession>
<dbReference type="GO" id="GO:0042030">
    <property type="term" value="F:ATPase inhibitor activity"/>
    <property type="evidence" value="ECO:0007669"/>
    <property type="project" value="InterPro"/>
</dbReference>
<evidence type="ECO:0000256" key="3">
    <source>
        <dbReference type="ARBA" id="ARBA00023128"/>
    </source>
</evidence>
<comment type="function">
    <text evidence="4">Inhibits the enzyme activity of ATPase.</text>
</comment>